<evidence type="ECO:0008006" key="3">
    <source>
        <dbReference type="Google" id="ProtNLM"/>
    </source>
</evidence>
<proteinExistence type="predicted"/>
<protein>
    <recommendedName>
        <fullName evidence="3">Transposase</fullName>
    </recommendedName>
</protein>
<sequence>MPKYRKTMLQQRADYIAAIDVSNRAHPDQPASLAVGYDEDHQTQVTM</sequence>
<name>A0ABP8D9I0_9ACTN</name>
<reference evidence="2" key="1">
    <citation type="journal article" date="2019" name="Int. J. Syst. Evol. Microbiol.">
        <title>The Global Catalogue of Microorganisms (GCM) 10K type strain sequencing project: providing services to taxonomists for standard genome sequencing and annotation.</title>
        <authorList>
            <consortium name="The Broad Institute Genomics Platform"/>
            <consortium name="The Broad Institute Genome Sequencing Center for Infectious Disease"/>
            <person name="Wu L."/>
            <person name="Ma J."/>
        </authorList>
    </citation>
    <scope>NUCLEOTIDE SEQUENCE [LARGE SCALE GENOMIC DNA]</scope>
    <source>
        <strain evidence="2">JCM 17441</strain>
    </source>
</reference>
<accession>A0ABP8D9I0</accession>
<dbReference type="EMBL" id="BAABAT010000010">
    <property type="protein sequence ID" value="GAA4250599.1"/>
    <property type="molecule type" value="Genomic_DNA"/>
</dbReference>
<keyword evidence="2" id="KW-1185">Reference proteome</keyword>
<evidence type="ECO:0000313" key="1">
    <source>
        <dbReference type="EMBL" id="GAA4250599.1"/>
    </source>
</evidence>
<organism evidence="1 2">
    <name type="scientific">Dactylosporangium darangshiense</name>
    <dbReference type="NCBI Taxonomy" id="579108"/>
    <lineage>
        <taxon>Bacteria</taxon>
        <taxon>Bacillati</taxon>
        <taxon>Actinomycetota</taxon>
        <taxon>Actinomycetes</taxon>
        <taxon>Micromonosporales</taxon>
        <taxon>Micromonosporaceae</taxon>
        <taxon>Dactylosporangium</taxon>
    </lineage>
</organism>
<dbReference type="Proteomes" id="UP001500620">
    <property type="component" value="Unassembled WGS sequence"/>
</dbReference>
<gene>
    <name evidence="1" type="ORF">GCM10022255_039870</name>
</gene>
<evidence type="ECO:0000313" key="2">
    <source>
        <dbReference type="Proteomes" id="UP001500620"/>
    </source>
</evidence>
<dbReference type="RefSeq" id="WP_380138479.1">
    <property type="nucleotide sequence ID" value="NZ_JBHTFY010000001.1"/>
</dbReference>
<comment type="caution">
    <text evidence="1">The sequence shown here is derived from an EMBL/GenBank/DDBJ whole genome shotgun (WGS) entry which is preliminary data.</text>
</comment>